<dbReference type="GO" id="GO:0016787">
    <property type="term" value="F:hydrolase activity"/>
    <property type="evidence" value="ECO:0007669"/>
    <property type="project" value="UniProtKB-KW"/>
</dbReference>
<reference evidence="3" key="1">
    <citation type="submission" date="2019-02" db="EMBL/GenBank/DDBJ databases">
        <title>Complete genome sequence of Rhodoferax sp. Gr-4.</title>
        <authorList>
            <person name="Jin L."/>
        </authorList>
    </citation>
    <scope>NUCLEOTIDE SEQUENCE [LARGE SCALE GENOMIC DNA]</scope>
    <source>
        <strain evidence="3">Gr-4</strain>
    </source>
</reference>
<dbReference type="InterPro" id="IPR000073">
    <property type="entry name" value="AB_hydrolase_1"/>
</dbReference>
<gene>
    <name evidence="2" type="ORF">EXZ61_12155</name>
</gene>
<dbReference type="InterPro" id="IPR029058">
    <property type="entry name" value="AB_hydrolase_fold"/>
</dbReference>
<sequence>MAMEFRAPWEFWSVLPSWPALMRAPAGDGHSVIMYPGLSASDTSTLALRLYLQNLGYNAVGWKQGHNFGPRAGVMPLARHQLEEAAQDSGGKVSLLGWSLGGIYARELAKELPHLVRSVITLGTPFAGTHRNTNAWRLFELTSGKNIANEAERFDLPTAPPVPTSSVFSRTDGVVHWEASVQRSSKAQPKTENIEVYASHLGIALNPSTWWVVADRLSQAEESWQPFRRDGMLQNWVYPDPKR</sequence>
<reference evidence="3" key="2">
    <citation type="journal article" date="2020" name="Int. J. Syst. Evol. Microbiol.">
        <title>Genomic insights into a novel species Rhodoferax aquaticus sp. nov., isolated from freshwater.</title>
        <authorList>
            <person name="Li T."/>
            <person name="Zhuo Y."/>
            <person name="Jin C.Z."/>
            <person name="Wu X."/>
            <person name="Ko S.R."/>
            <person name="Jin F.J."/>
            <person name="Ahn C.Y."/>
            <person name="Oh H.M."/>
            <person name="Lee H.G."/>
            <person name="Jin L."/>
        </authorList>
    </citation>
    <scope>NUCLEOTIDE SEQUENCE [LARGE SCALE GENOMIC DNA]</scope>
    <source>
        <strain evidence="3">Gr-4</strain>
    </source>
</reference>
<dbReference type="Proteomes" id="UP000317365">
    <property type="component" value="Chromosome"/>
</dbReference>
<evidence type="ECO:0000259" key="1">
    <source>
        <dbReference type="Pfam" id="PF12697"/>
    </source>
</evidence>
<name>A0A515EQA4_9BURK</name>
<dbReference type="AlphaFoldDB" id="A0A515EQA4"/>
<dbReference type="SUPFAM" id="SSF53474">
    <property type="entry name" value="alpha/beta-Hydrolases"/>
    <property type="match status" value="1"/>
</dbReference>
<dbReference type="Pfam" id="PF12697">
    <property type="entry name" value="Abhydrolase_6"/>
    <property type="match status" value="1"/>
</dbReference>
<organism evidence="2 3">
    <name type="scientific">Rhodoferax aquaticus</name>
    <dbReference type="NCBI Taxonomy" id="2527691"/>
    <lineage>
        <taxon>Bacteria</taxon>
        <taxon>Pseudomonadati</taxon>
        <taxon>Pseudomonadota</taxon>
        <taxon>Betaproteobacteria</taxon>
        <taxon>Burkholderiales</taxon>
        <taxon>Comamonadaceae</taxon>
        <taxon>Rhodoferax</taxon>
    </lineage>
</organism>
<dbReference type="KEGG" id="rhg:EXZ61_12155"/>
<evidence type="ECO:0000313" key="3">
    <source>
        <dbReference type="Proteomes" id="UP000317365"/>
    </source>
</evidence>
<keyword evidence="3" id="KW-1185">Reference proteome</keyword>
<dbReference type="EMBL" id="CP036282">
    <property type="protein sequence ID" value="QDL54858.1"/>
    <property type="molecule type" value="Genomic_DNA"/>
</dbReference>
<protein>
    <submittedName>
        <fullName evidence="2">Alpha/beta fold hydrolase</fullName>
    </submittedName>
</protein>
<dbReference type="Gene3D" id="3.40.50.1820">
    <property type="entry name" value="alpha/beta hydrolase"/>
    <property type="match status" value="1"/>
</dbReference>
<evidence type="ECO:0000313" key="2">
    <source>
        <dbReference type="EMBL" id="QDL54858.1"/>
    </source>
</evidence>
<feature type="domain" description="AB hydrolase-1" evidence="1">
    <location>
        <begin position="65"/>
        <end position="228"/>
    </location>
</feature>
<proteinExistence type="predicted"/>
<keyword evidence="2" id="KW-0378">Hydrolase</keyword>
<accession>A0A515EQA4</accession>